<dbReference type="InterPro" id="IPR002869">
    <property type="entry name" value="Pyrv_flavodox_OxRed_cen"/>
</dbReference>
<sequence>MATSETETARTATDPQTMTSAGAAVTDGAGAPRVSLDDKYTLPSGRIYVTGTQALVRALLLQAEADRAAGLDTGGFVSGYRGSPLGGVDQALWQARRHVDKAGIVFNPGVNEDLAATSVWGTQQLKVGGGSSDKDGVFALWYGKGPGVDRSGDAIKHGNLAGTAPMGGVVTVFGDDHTAKSSTTAHQSEPGLIAAHVPILNPATIGELVDYILAGFALSRASGCWVGVKALADTVEGSASIEIDPARHRFRLPDDITPLPGGLHIRWPDPPMDQEARQIRHKLPMVQAWVRANGLDRVTHDAPRRRFGIVAVGKAWGDVLEALDLLGIDADRLAAAGIVIYKPALTWPLEPVNAVRFARGLEEVLVVEEKKAIVEEQLARLLYGLPDADRPRLSGKTDAEGRPLFQQDGALDPLAVARAIAVRFGLDQASTALVTACGGATAGAASTGNEPPVPGRSPWFCSGCPHNSSTKLPEGSRALAGIGCHGMAIYMPTRRTTLWSHMGAEGAAWIGQAPFSKDAHIFQNLGDGTYFHSGLLAIRAAIAAKVNITYKILYNDAVAMTGGQPIDGQLLPWQISQQVTAEGAARVIVVTDEPDKYPAGTPWARGVTIRDRDELDEVQRELRTMPGVTILLYDQTCAAEKRRRRKRGTMVDPDLRTFINPRVCEGCGDCGTASNCVSVKPLETSFGRKRQIDQSSCNKDFSCVDGFCPSFVTVSGARPAKRAAPTPKVAAGQDQPAPDAELPLPAIAPPETGRANILVTGIGGTGIVTVGALIGMAAHIEGRAVSVLDQTGLAQKNGAVTSHVRVAPLSAPPPGGRVPPASLDALIAADMVVAAGAEPRATYSAGRTRGVANSHVVPIASFAVQPDMDMGEGVTSMAVEASIGRDALERIDATRIARALFGDSLYANPFLLGMAWQKGLVPVGLDALREAIRLNGQAVAMNLLAFGWGRKAAVDRAAVLRAAGLDQPATASALPMIAGGPDPERAALPDLVAFYAGELTAYQDAGYAARYRAVVARVEAAERTLPGQGGDLRLTRTVARYLYKLMAYKDEYEVARLYTDGSFARALKADLQGGRRITLHLAPPILARPDPVTGRPKKMTFGPWMLGAMRVLAAMKRLRGTAFDPFGRTAERRKERQLIEDYIARIDGLLPRLAPATRDTIRDIAAVPERIRGYGHVKDSNLRTAEIEEKRLLARLDAGPDAARVAAE</sequence>
<dbReference type="PANTHER" id="PTHR48084">
    <property type="entry name" value="2-OXOGLUTARATE OXIDOREDUCTASE SUBUNIT KORB-RELATED"/>
    <property type="match status" value="1"/>
</dbReference>
<proteinExistence type="predicted"/>
<evidence type="ECO:0000256" key="1">
    <source>
        <dbReference type="ARBA" id="ARBA00023002"/>
    </source>
</evidence>
<feature type="domain" description="Pyruvate/ketoisovalerate oxidoreductase catalytic" evidence="3">
    <location>
        <begin position="763"/>
        <end position="949"/>
    </location>
</feature>
<evidence type="ECO:0000259" key="4">
    <source>
        <dbReference type="Pfam" id="PF02775"/>
    </source>
</evidence>
<dbReference type="InterPro" id="IPR011766">
    <property type="entry name" value="TPP_enzyme_TPP-bd"/>
</dbReference>
<feature type="region of interest" description="Disordered" evidence="2">
    <location>
        <begin position="723"/>
        <end position="746"/>
    </location>
</feature>
<keyword evidence="1" id="KW-0560">Oxidoreductase</keyword>
<protein>
    <submittedName>
        <fullName evidence="6">Indolepyruvate ferredoxin oxidoreductase</fullName>
    </submittedName>
</protein>
<dbReference type="Pfam" id="PF01558">
    <property type="entry name" value="POR"/>
    <property type="match status" value="1"/>
</dbReference>
<feature type="compositionally biased region" description="Low complexity" evidence="2">
    <location>
        <begin position="1"/>
        <end position="13"/>
    </location>
</feature>
<evidence type="ECO:0000259" key="5">
    <source>
        <dbReference type="Pfam" id="PF20169"/>
    </source>
</evidence>
<evidence type="ECO:0000256" key="2">
    <source>
        <dbReference type="SAM" id="MobiDB-lite"/>
    </source>
</evidence>
<dbReference type="EMBL" id="BMDZ01000068">
    <property type="protein sequence ID" value="GGB56823.1"/>
    <property type="molecule type" value="Genomic_DNA"/>
</dbReference>
<dbReference type="InterPro" id="IPR051457">
    <property type="entry name" value="2-oxoacid:Fd_oxidoreductase"/>
</dbReference>
<name>A0ABQ1J0V4_9PROT</name>
<evidence type="ECO:0000259" key="3">
    <source>
        <dbReference type="Pfam" id="PF01558"/>
    </source>
</evidence>
<dbReference type="Gene3D" id="3.40.920.10">
    <property type="entry name" value="Pyruvate-ferredoxin oxidoreductase, PFOR, domain III"/>
    <property type="match status" value="1"/>
</dbReference>
<dbReference type="Gene3D" id="3.40.50.970">
    <property type="match status" value="2"/>
</dbReference>
<dbReference type="NCBIfam" id="NF009588">
    <property type="entry name" value="PRK13029.1"/>
    <property type="match status" value="1"/>
</dbReference>
<dbReference type="Proteomes" id="UP000603352">
    <property type="component" value="Unassembled WGS sequence"/>
</dbReference>
<dbReference type="InterPro" id="IPR019752">
    <property type="entry name" value="Pyrv/ketoisovalerate_OxRed_cat"/>
</dbReference>
<dbReference type="InterPro" id="IPR002880">
    <property type="entry name" value="Pyrv_Fd/Flavodoxin_OxRdtase_N"/>
</dbReference>
<gene>
    <name evidence="6" type="ORF">GCM10011505_42170</name>
</gene>
<evidence type="ECO:0000313" key="7">
    <source>
        <dbReference type="Proteomes" id="UP000603352"/>
    </source>
</evidence>
<dbReference type="Pfam" id="PF02775">
    <property type="entry name" value="TPP_enzyme_C"/>
    <property type="match status" value="1"/>
</dbReference>
<dbReference type="SUPFAM" id="SSF52518">
    <property type="entry name" value="Thiamin diphosphate-binding fold (THDP-binding)"/>
    <property type="match status" value="2"/>
</dbReference>
<reference evidence="7" key="1">
    <citation type="journal article" date="2019" name="Int. J. Syst. Evol. Microbiol.">
        <title>The Global Catalogue of Microorganisms (GCM) 10K type strain sequencing project: providing services to taxonomists for standard genome sequencing and annotation.</title>
        <authorList>
            <consortium name="The Broad Institute Genomics Platform"/>
            <consortium name="The Broad Institute Genome Sequencing Center for Infectious Disease"/>
            <person name="Wu L."/>
            <person name="Ma J."/>
        </authorList>
    </citation>
    <scope>NUCLEOTIDE SEQUENCE [LARGE SCALE GENOMIC DNA]</scope>
    <source>
        <strain evidence="7">CGMCC 1.10188</strain>
    </source>
</reference>
<feature type="domain" description="Thiamine pyrophosphate enzyme TPP-binding" evidence="4">
    <location>
        <begin position="481"/>
        <end position="569"/>
    </location>
</feature>
<dbReference type="CDD" id="cd07034">
    <property type="entry name" value="TPP_PYR_PFOR_IOR-alpha_like"/>
    <property type="match status" value="1"/>
</dbReference>
<dbReference type="PANTHER" id="PTHR48084:SF3">
    <property type="entry name" value="SUBUNIT OF PYRUVATE:FLAVODOXIN OXIDOREDUCTASE"/>
    <property type="match status" value="1"/>
</dbReference>
<keyword evidence="7" id="KW-1185">Reference proteome</keyword>
<dbReference type="NCBIfam" id="NF009589">
    <property type="entry name" value="PRK13030.1"/>
    <property type="match status" value="1"/>
</dbReference>
<feature type="region of interest" description="Disordered" evidence="2">
    <location>
        <begin position="1"/>
        <end position="28"/>
    </location>
</feature>
<organism evidence="6 7">
    <name type="scientific">Tistrella bauzanensis</name>
    <dbReference type="NCBI Taxonomy" id="657419"/>
    <lineage>
        <taxon>Bacteria</taxon>
        <taxon>Pseudomonadati</taxon>
        <taxon>Pseudomonadota</taxon>
        <taxon>Alphaproteobacteria</taxon>
        <taxon>Geminicoccales</taxon>
        <taxon>Geminicoccaceae</taxon>
        <taxon>Tistrella</taxon>
    </lineage>
</organism>
<dbReference type="InterPro" id="IPR046667">
    <property type="entry name" value="DUF6537"/>
</dbReference>
<dbReference type="SUPFAM" id="SSF53323">
    <property type="entry name" value="Pyruvate-ferredoxin oxidoreductase, PFOR, domain III"/>
    <property type="match status" value="1"/>
</dbReference>
<dbReference type="InterPro" id="IPR029061">
    <property type="entry name" value="THDP-binding"/>
</dbReference>
<dbReference type="Pfam" id="PF20169">
    <property type="entry name" value="DUF6537"/>
    <property type="match status" value="1"/>
</dbReference>
<evidence type="ECO:0000313" key="6">
    <source>
        <dbReference type="EMBL" id="GGB56823.1"/>
    </source>
</evidence>
<comment type="caution">
    <text evidence="6">The sequence shown here is derived from an EMBL/GenBank/DDBJ whole genome shotgun (WGS) entry which is preliminary data.</text>
</comment>
<feature type="domain" description="DUF6537" evidence="5">
    <location>
        <begin position="989"/>
        <end position="1188"/>
    </location>
</feature>
<accession>A0ABQ1J0V4</accession>